<dbReference type="InterPro" id="IPR001789">
    <property type="entry name" value="Sig_transdc_resp-reg_receiver"/>
</dbReference>
<dbReference type="PANTHER" id="PTHR43047:SF72">
    <property type="entry name" value="OSMOSENSING HISTIDINE PROTEIN KINASE SLN1"/>
    <property type="match status" value="1"/>
</dbReference>
<organism evidence="8 9">
    <name type="scientific">Brevundimonas staleyi</name>
    <dbReference type="NCBI Taxonomy" id="74326"/>
    <lineage>
        <taxon>Bacteria</taxon>
        <taxon>Pseudomonadati</taxon>
        <taxon>Pseudomonadota</taxon>
        <taxon>Alphaproteobacteria</taxon>
        <taxon>Caulobacterales</taxon>
        <taxon>Caulobacteraceae</taxon>
        <taxon>Brevundimonas</taxon>
    </lineage>
</organism>
<dbReference type="InterPro" id="IPR003594">
    <property type="entry name" value="HATPase_dom"/>
</dbReference>
<evidence type="ECO:0000313" key="9">
    <source>
        <dbReference type="Proteomes" id="UP001596152"/>
    </source>
</evidence>
<keyword evidence="3" id="KW-0808">Transferase</keyword>
<dbReference type="EC" id="2.7.13.3" evidence="2"/>
<dbReference type="SUPFAM" id="SSF55874">
    <property type="entry name" value="ATPase domain of HSP90 chaperone/DNA topoisomerase II/histidine kinase"/>
    <property type="match status" value="1"/>
</dbReference>
<dbReference type="InterPro" id="IPR036890">
    <property type="entry name" value="HATPase_C_sf"/>
</dbReference>
<dbReference type="CDD" id="cd17546">
    <property type="entry name" value="REC_hyHK_CKI1_RcsC-like"/>
    <property type="match status" value="1"/>
</dbReference>
<dbReference type="Gene3D" id="3.40.50.2300">
    <property type="match status" value="1"/>
</dbReference>
<keyword evidence="8" id="KW-0067">ATP-binding</keyword>
<keyword evidence="8" id="KW-0547">Nucleotide-binding</keyword>
<evidence type="ECO:0000259" key="6">
    <source>
        <dbReference type="PROSITE" id="PS50109"/>
    </source>
</evidence>
<keyword evidence="4" id="KW-0418">Kinase</keyword>
<comment type="caution">
    <text evidence="8">The sequence shown here is derived from an EMBL/GenBank/DDBJ whole genome shotgun (WGS) entry which is preliminary data.</text>
</comment>
<dbReference type="PROSITE" id="PS50109">
    <property type="entry name" value="HIS_KIN"/>
    <property type="match status" value="1"/>
</dbReference>
<accession>A0ABW0FY90</accession>
<keyword evidence="5" id="KW-0597">Phosphoprotein</keyword>
<feature type="modified residue" description="4-aspartylphosphate" evidence="5">
    <location>
        <position position="185"/>
    </location>
</feature>
<evidence type="ECO:0000256" key="3">
    <source>
        <dbReference type="ARBA" id="ARBA00022679"/>
    </source>
</evidence>
<evidence type="ECO:0000256" key="1">
    <source>
        <dbReference type="ARBA" id="ARBA00000085"/>
    </source>
</evidence>
<comment type="catalytic activity">
    <reaction evidence="1">
        <text>ATP + protein L-histidine = ADP + protein N-phospho-L-histidine.</text>
        <dbReference type="EC" id="2.7.13.3"/>
    </reaction>
</comment>
<dbReference type="Pfam" id="PF02518">
    <property type="entry name" value="HATPase_c"/>
    <property type="match status" value="1"/>
</dbReference>
<dbReference type="PRINTS" id="PR00344">
    <property type="entry name" value="BCTRLSENSOR"/>
</dbReference>
<dbReference type="Pfam" id="PF00072">
    <property type="entry name" value="Response_reg"/>
    <property type="match status" value="1"/>
</dbReference>
<gene>
    <name evidence="8" type="ORF">ACFPIE_19480</name>
</gene>
<protein>
    <recommendedName>
        <fullName evidence="2">histidine kinase</fullName>
        <ecNumber evidence="2">2.7.13.3</ecNumber>
    </recommendedName>
</protein>
<evidence type="ECO:0000256" key="2">
    <source>
        <dbReference type="ARBA" id="ARBA00012438"/>
    </source>
</evidence>
<dbReference type="InterPro" id="IPR004358">
    <property type="entry name" value="Sig_transdc_His_kin-like_C"/>
</dbReference>
<dbReference type="SMART" id="SM00387">
    <property type="entry name" value="HATPase_c"/>
    <property type="match status" value="1"/>
</dbReference>
<dbReference type="Proteomes" id="UP001596152">
    <property type="component" value="Unassembled WGS sequence"/>
</dbReference>
<dbReference type="InterPro" id="IPR011006">
    <property type="entry name" value="CheY-like_superfamily"/>
</dbReference>
<evidence type="ECO:0000313" key="8">
    <source>
        <dbReference type="EMBL" id="MFC5346104.1"/>
    </source>
</evidence>
<proteinExistence type="predicted"/>
<dbReference type="PROSITE" id="PS50110">
    <property type="entry name" value="RESPONSE_REGULATORY"/>
    <property type="match status" value="1"/>
</dbReference>
<reference evidence="9" key="1">
    <citation type="journal article" date="2019" name="Int. J. Syst. Evol. Microbiol.">
        <title>The Global Catalogue of Microorganisms (GCM) 10K type strain sequencing project: providing services to taxonomists for standard genome sequencing and annotation.</title>
        <authorList>
            <consortium name="The Broad Institute Genomics Platform"/>
            <consortium name="The Broad Institute Genome Sequencing Center for Infectious Disease"/>
            <person name="Wu L."/>
            <person name="Ma J."/>
        </authorList>
    </citation>
    <scope>NUCLEOTIDE SEQUENCE [LARGE SCALE GENOMIC DNA]</scope>
    <source>
        <strain evidence="9">JCM 12125</strain>
    </source>
</reference>
<feature type="domain" description="Response regulatory" evidence="7">
    <location>
        <begin position="136"/>
        <end position="252"/>
    </location>
</feature>
<dbReference type="EMBL" id="JBHSLF010000055">
    <property type="protein sequence ID" value="MFC5346104.1"/>
    <property type="molecule type" value="Genomic_DNA"/>
</dbReference>
<feature type="domain" description="Histidine kinase" evidence="6">
    <location>
        <begin position="1"/>
        <end position="112"/>
    </location>
</feature>
<dbReference type="SUPFAM" id="SSF52172">
    <property type="entry name" value="CheY-like"/>
    <property type="match status" value="1"/>
</dbReference>
<dbReference type="InterPro" id="IPR005467">
    <property type="entry name" value="His_kinase_dom"/>
</dbReference>
<name>A0ABW0FY90_9CAUL</name>
<evidence type="ECO:0000256" key="4">
    <source>
        <dbReference type="ARBA" id="ARBA00022777"/>
    </source>
</evidence>
<dbReference type="RefSeq" id="WP_376867513.1">
    <property type="nucleotide sequence ID" value="NZ_JBHSLF010000055.1"/>
</dbReference>
<evidence type="ECO:0000259" key="7">
    <source>
        <dbReference type="PROSITE" id="PS50110"/>
    </source>
</evidence>
<dbReference type="CDD" id="cd16922">
    <property type="entry name" value="HATPase_EvgS-ArcB-TorS-like"/>
    <property type="match status" value="1"/>
</dbReference>
<dbReference type="Gene3D" id="3.30.565.10">
    <property type="entry name" value="Histidine kinase-like ATPase, C-terminal domain"/>
    <property type="match status" value="1"/>
</dbReference>
<dbReference type="SMART" id="SM00448">
    <property type="entry name" value="REC"/>
    <property type="match status" value="1"/>
</dbReference>
<dbReference type="GO" id="GO:0005524">
    <property type="term" value="F:ATP binding"/>
    <property type="evidence" value="ECO:0007669"/>
    <property type="project" value="UniProtKB-KW"/>
</dbReference>
<keyword evidence="9" id="KW-1185">Reference proteome</keyword>
<dbReference type="PANTHER" id="PTHR43047">
    <property type="entry name" value="TWO-COMPONENT HISTIDINE PROTEIN KINASE"/>
    <property type="match status" value="1"/>
</dbReference>
<evidence type="ECO:0000256" key="5">
    <source>
        <dbReference type="PROSITE-ProRule" id="PRU00169"/>
    </source>
</evidence>
<sequence length="267" mass="27983">MDPDRVRQILLNLVSNAVKFTEAGKVELDMRWTDGRLTASVVDTGPGMTPEQAGRLFQRFSQIDGSATRKAGGTGLGLAICKGLSEAMGGSVGVDSTLGQGSRFWFEIQAPAVAAPTDTTAASTTEAPAFTLDGVSILIADDHPANRELAQLFLAGFGAEVTHAEDGVEAVELASAHRFDLILMDARMPRMDGEQALRAIRLSGASQSAPILAYTADAHAADAPAWRAKGFQGMVGKPLSSAELIQAVAEALTENPPVRRSAPLARA</sequence>